<accession>A0A4C1UU87</accession>
<dbReference type="AlphaFoldDB" id="A0A4C1UU87"/>
<feature type="region of interest" description="Disordered" evidence="1">
    <location>
        <begin position="1"/>
        <end position="28"/>
    </location>
</feature>
<dbReference type="Proteomes" id="UP000299102">
    <property type="component" value="Unassembled WGS sequence"/>
</dbReference>
<keyword evidence="3" id="KW-1185">Reference proteome</keyword>
<organism evidence="2 3">
    <name type="scientific">Eumeta variegata</name>
    <name type="common">Bagworm moth</name>
    <name type="synonym">Eumeta japonica</name>
    <dbReference type="NCBI Taxonomy" id="151549"/>
    <lineage>
        <taxon>Eukaryota</taxon>
        <taxon>Metazoa</taxon>
        <taxon>Ecdysozoa</taxon>
        <taxon>Arthropoda</taxon>
        <taxon>Hexapoda</taxon>
        <taxon>Insecta</taxon>
        <taxon>Pterygota</taxon>
        <taxon>Neoptera</taxon>
        <taxon>Endopterygota</taxon>
        <taxon>Lepidoptera</taxon>
        <taxon>Glossata</taxon>
        <taxon>Ditrysia</taxon>
        <taxon>Tineoidea</taxon>
        <taxon>Psychidae</taxon>
        <taxon>Oiketicinae</taxon>
        <taxon>Eumeta</taxon>
    </lineage>
</organism>
<comment type="caution">
    <text evidence="2">The sequence shown here is derived from an EMBL/GenBank/DDBJ whole genome shotgun (WGS) entry which is preliminary data.</text>
</comment>
<feature type="compositionally biased region" description="Basic and acidic residues" evidence="1">
    <location>
        <begin position="69"/>
        <end position="82"/>
    </location>
</feature>
<evidence type="ECO:0000313" key="3">
    <source>
        <dbReference type="Proteomes" id="UP000299102"/>
    </source>
</evidence>
<reference evidence="2 3" key="1">
    <citation type="journal article" date="2019" name="Commun. Biol.">
        <title>The bagworm genome reveals a unique fibroin gene that provides high tensile strength.</title>
        <authorList>
            <person name="Kono N."/>
            <person name="Nakamura H."/>
            <person name="Ohtoshi R."/>
            <person name="Tomita M."/>
            <person name="Numata K."/>
            <person name="Arakawa K."/>
        </authorList>
    </citation>
    <scope>NUCLEOTIDE SEQUENCE [LARGE SCALE GENOMIC DNA]</scope>
</reference>
<name>A0A4C1UU87_EUMVA</name>
<feature type="compositionally biased region" description="Basic and acidic residues" evidence="1">
    <location>
        <begin position="9"/>
        <end position="19"/>
    </location>
</feature>
<gene>
    <name evidence="2" type="ORF">EVAR_22746_1</name>
</gene>
<evidence type="ECO:0000313" key="2">
    <source>
        <dbReference type="EMBL" id="GBP29374.1"/>
    </source>
</evidence>
<proteinExistence type="predicted"/>
<sequence length="94" mass="10849">MHWRGGVVIEREGMRERKERGRKRKERLAAPESKCVEVDREALRVMRLPGAPKFTKPFVNGRRPAARPNLERRRFSAVRDDSTPAPVETATRPS</sequence>
<protein>
    <submittedName>
        <fullName evidence="2">Uncharacterized protein</fullName>
    </submittedName>
</protein>
<feature type="region of interest" description="Disordered" evidence="1">
    <location>
        <begin position="56"/>
        <end position="94"/>
    </location>
</feature>
<dbReference type="EMBL" id="BGZK01000219">
    <property type="protein sequence ID" value="GBP29374.1"/>
    <property type="molecule type" value="Genomic_DNA"/>
</dbReference>
<evidence type="ECO:0000256" key="1">
    <source>
        <dbReference type="SAM" id="MobiDB-lite"/>
    </source>
</evidence>